<feature type="signal peptide" evidence="9">
    <location>
        <begin position="1"/>
        <end position="29"/>
    </location>
</feature>
<dbReference type="InterPro" id="IPR039910">
    <property type="entry name" value="D15-like"/>
</dbReference>
<evidence type="ECO:0000256" key="1">
    <source>
        <dbReference type="ARBA" id="ARBA00004370"/>
    </source>
</evidence>
<evidence type="ECO:0000256" key="7">
    <source>
        <dbReference type="ARBA" id="ARBA00023237"/>
    </source>
</evidence>
<keyword evidence="5" id="KW-0677">Repeat</keyword>
<keyword evidence="4 9" id="KW-0732">Signal</keyword>
<feature type="chain" id="PRO_5016654632" description="Outer membrane protein assembly factor BamA" evidence="9">
    <location>
        <begin position="30"/>
        <end position="764"/>
    </location>
</feature>
<dbReference type="Pfam" id="PF01103">
    <property type="entry name" value="Omp85"/>
    <property type="match status" value="1"/>
</dbReference>
<proteinExistence type="predicted"/>
<keyword evidence="6" id="KW-0472">Membrane</keyword>
<dbReference type="AlphaFoldDB" id="A0A366HT23"/>
<dbReference type="Proteomes" id="UP000253426">
    <property type="component" value="Unassembled WGS sequence"/>
</dbReference>
<name>A0A366HT23_9BACT</name>
<dbReference type="PIRSF" id="PIRSF006076">
    <property type="entry name" value="OM_assembly_OMP85"/>
    <property type="match status" value="1"/>
</dbReference>
<evidence type="ECO:0000256" key="8">
    <source>
        <dbReference type="NCBIfam" id="TIGR03303"/>
    </source>
</evidence>
<feature type="domain" description="POTRA" evidence="10">
    <location>
        <begin position="190"/>
        <end position="277"/>
    </location>
</feature>
<evidence type="ECO:0000256" key="9">
    <source>
        <dbReference type="SAM" id="SignalP"/>
    </source>
</evidence>
<keyword evidence="7" id="KW-0998">Cell outer membrane</keyword>
<reference evidence="11 12" key="1">
    <citation type="submission" date="2018-06" db="EMBL/GenBank/DDBJ databases">
        <title>Genomic Encyclopedia of Type Strains, Phase IV (KMG-IV): sequencing the most valuable type-strain genomes for metagenomic binning, comparative biology and taxonomic classification.</title>
        <authorList>
            <person name="Goeker M."/>
        </authorList>
    </citation>
    <scope>NUCLEOTIDE SEQUENCE [LARGE SCALE GENOMIC DNA]</scope>
    <source>
        <strain evidence="11 12">DSM 25532</strain>
    </source>
</reference>
<dbReference type="InterPro" id="IPR034746">
    <property type="entry name" value="POTRA"/>
</dbReference>
<evidence type="ECO:0000256" key="4">
    <source>
        <dbReference type="ARBA" id="ARBA00022729"/>
    </source>
</evidence>
<dbReference type="InterPro" id="IPR010827">
    <property type="entry name" value="BamA/TamA_POTRA"/>
</dbReference>
<dbReference type="Pfam" id="PF07244">
    <property type="entry name" value="POTRA"/>
    <property type="match status" value="5"/>
</dbReference>
<dbReference type="GO" id="GO:0009279">
    <property type="term" value="C:cell outer membrane"/>
    <property type="evidence" value="ECO:0007669"/>
    <property type="project" value="UniProtKB-UniRule"/>
</dbReference>
<evidence type="ECO:0000256" key="6">
    <source>
        <dbReference type="ARBA" id="ARBA00023136"/>
    </source>
</evidence>
<sequence length="764" mass="84655">MTFSRLIHFTLAVLIAGTFSARSFGQAEAALPAKKVVRSVQVISAGGAQIDENRIKANMGTRAGAPFEEEVVERDIKNLYATGLVESVDITTQDAAGGVNVIVKVTGRGAIGEVAFTGNTVYDADRLRKEVEVKINEPVEESKLFTGANKIRELYNKKGFADVGVEYKLESLPTAGFVRVVYHINEGSRGIIHDIRFEGLTAVKESALRSKLKLKEKRIWHLWGKAGKLNNDDLQEDIRTVERAVQDRGYVYAKVVQVRREPVGGDKIDLVYVVDEGKQYSVSDVAIEGNTVFTSDELNPALIMEGGAAYSATDISADEKMLSEYYGSRGYADARIDTSVIPAGADSVKILYRITEGEKSYIRKINIEGNTKTQDRVIRRELAFAPGEEFNTVRIERSRSRLTNMGYFSAVDFRNNPTGTPGYKDIDITVTEQSTGSINVGAGFSSIDSLVGFFSLTQTNFDITNWPNFTGGGERFNIDIRAGDKRRDFSISWVQPWLFGHRLSFGVDLFYRDLYYLSDVYDQREYGASFNLRKPIGEHAYVEGVFTSRQVEIMDVDDDASQIIKDEEGEYFQNKIDFSLVHDTRDSVYLTTKGHKVQLGAMVSAGGDVDAYGFSLEGAQYFSLPYNMIFSLEGALRAVDGDDVPIFERLFLGGANNLRGFDYRDVGPKDENGEPIGGLTSAYMSAELTFPIIEKVRGAVFYDVGMVSGDSYDWGGDVNSDVGIGLRLYFLPTGPIRLDFGIPVQADEDNDSSGQFNFNLGYRF</sequence>
<feature type="domain" description="POTRA" evidence="10">
    <location>
        <begin position="280"/>
        <end position="357"/>
    </location>
</feature>
<feature type="domain" description="POTRA" evidence="10">
    <location>
        <begin position="35"/>
        <end position="108"/>
    </location>
</feature>
<keyword evidence="3" id="KW-0812">Transmembrane</keyword>
<protein>
    <recommendedName>
        <fullName evidence="8">Outer membrane protein assembly factor BamA</fullName>
    </recommendedName>
</protein>
<feature type="domain" description="POTRA" evidence="10">
    <location>
        <begin position="360"/>
        <end position="433"/>
    </location>
</feature>
<dbReference type="PANTHER" id="PTHR12815">
    <property type="entry name" value="SORTING AND ASSEMBLY MACHINERY SAMM50 PROTEIN FAMILY MEMBER"/>
    <property type="match status" value="1"/>
</dbReference>
<comment type="subcellular location">
    <subcellularLocation>
        <location evidence="1">Membrane</location>
    </subcellularLocation>
</comment>
<dbReference type="NCBIfam" id="TIGR03303">
    <property type="entry name" value="OM_YaeT"/>
    <property type="match status" value="1"/>
</dbReference>
<keyword evidence="2" id="KW-1134">Transmembrane beta strand</keyword>
<dbReference type="EMBL" id="QNRR01000001">
    <property type="protein sequence ID" value="RBP47426.1"/>
    <property type="molecule type" value="Genomic_DNA"/>
</dbReference>
<evidence type="ECO:0000256" key="2">
    <source>
        <dbReference type="ARBA" id="ARBA00022452"/>
    </source>
</evidence>
<evidence type="ECO:0000313" key="12">
    <source>
        <dbReference type="Proteomes" id="UP000253426"/>
    </source>
</evidence>
<evidence type="ECO:0000256" key="3">
    <source>
        <dbReference type="ARBA" id="ARBA00022692"/>
    </source>
</evidence>
<evidence type="ECO:0000259" key="10">
    <source>
        <dbReference type="PROSITE" id="PS51779"/>
    </source>
</evidence>
<keyword evidence="12" id="KW-1185">Reference proteome</keyword>
<evidence type="ECO:0000256" key="5">
    <source>
        <dbReference type="ARBA" id="ARBA00022737"/>
    </source>
</evidence>
<organism evidence="11 12">
    <name type="scientific">Roseimicrobium gellanilyticum</name>
    <dbReference type="NCBI Taxonomy" id="748857"/>
    <lineage>
        <taxon>Bacteria</taxon>
        <taxon>Pseudomonadati</taxon>
        <taxon>Verrucomicrobiota</taxon>
        <taxon>Verrucomicrobiia</taxon>
        <taxon>Verrucomicrobiales</taxon>
        <taxon>Verrucomicrobiaceae</taxon>
        <taxon>Roseimicrobium</taxon>
    </lineage>
</organism>
<dbReference type="InterPro" id="IPR000184">
    <property type="entry name" value="Bac_surfAg_D15"/>
</dbReference>
<accession>A0A366HT23</accession>
<dbReference type="PROSITE" id="PS51779">
    <property type="entry name" value="POTRA"/>
    <property type="match status" value="4"/>
</dbReference>
<dbReference type="PANTHER" id="PTHR12815:SF47">
    <property type="entry name" value="TRANSLOCATION AND ASSEMBLY MODULE SUBUNIT TAMA"/>
    <property type="match status" value="1"/>
</dbReference>
<dbReference type="GO" id="GO:0071709">
    <property type="term" value="P:membrane assembly"/>
    <property type="evidence" value="ECO:0007669"/>
    <property type="project" value="InterPro"/>
</dbReference>
<dbReference type="InterPro" id="IPR023707">
    <property type="entry name" value="OM_assembly_BamA"/>
</dbReference>
<comment type="caution">
    <text evidence="11">The sequence shown here is derived from an EMBL/GenBank/DDBJ whole genome shotgun (WGS) entry which is preliminary data.</text>
</comment>
<evidence type="ECO:0000313" key="11">
    <source>
        <dbReference type="EMBL" id="RBP47426.1"/>
    </source>
</evidence>
<dbReference type="Gene3D" id="3.10.20.310">
    <property type="entry name" value="membrane protein fhac"/>
    <property type="match status" value="5"/>
</dbReference>
<gene>
    <name evidence="11" type="ORF">DES53_101223</name>
</gene>
<dbReference type="RefSeq" id="WP_170156765.1">
    <property type="nucleotide sequence ID" value="NZ_QNRR01000001.1"/>
</dbReference>
<dbReference type="Gene3D" id="2.40.160.50">
    <property type="entry name" value="membrane protein fhac: a member of the omp85/tpsb transporter family"/>
    <property type="match status" value="1"/>
</dbReference>